<organism evidence="1 2">
    <name type="scientific">Pseudomonas phage inbricus</name>
    <dbReference type="NCBI Taxonomy" id="2048976"/>
    <lineage>
        <taxon>Viruses</taxon>
        <taxon>Duplodnaviria</taxon>
        <taxon>Heunggongvirae</taxon>
        <taxon>Uroviricota</taxon>
        <taxon>Caudoviricetes</taxon>
        <taxon>Schitoviridae</taxon>
        <taxon>Rothmandenesvirinae</taxon>
        <taxon>Inbricusvirus</taxon>
        <taxon>Inbricusvirus inbricus</taxon>
    </lineage>
</organism>
<sequence>MLAVLDTRSIRKCSGERNVSEARWGISRTLYANPKSHVTT</sequence>
<evidence type="ECO:0000313" key="1">
    <source>
        <dbReference type="EMBL" id="ATW58168.1"/>
    </source>
</evidence>
<protein>
    <submittedName>
        <fullName evidence="1">Uncharacterized protein</fullName>
    </submittedName>
</protein>
<keyword evidence="2" id="KW-1185">Reference proteome</keyword>
<dbReference type="EMBL" id="MG018928">
    <property type="protein sequence ID" value="ATW58168.1"/>
    <property type="molecule type" value="Genomic_DNA"/>
</dbReference>
<accession>A0A2H4P7M8</accession>
<evidence type="ECO:0000313" key="2">
    <source>
        <dbReference type="Proteomes" id="UP000240688"/>
    </source>
</evidence>
<dbReference type="Proteomes" id="UP000240688">
    <property type="component" value="Segment"/>
</dbReference>
<gene>
    <name evidence="1" type="ORF">CNR35_00072</name>
</gene>
<proteinExistence type="predicted"/>
<reference evidence="2" key="1">
    <citation type="submission" date="2017-09" db="EMBL/GenBank/DDBJ databases">
        <authorList>
            <person name="Djurhuus A.M."/>
            <person name="Carstens A.B."/>
            <person name="Hansen L.H."/>
        </authorList>
    </citation>
    <scope>NUCLEOTIDE SEQUENCE [LARGE SCALE GENOMIC DNA]</scope>
</reference>
<name>A0A2H4P7M8_9CAUD</name>